<dbReference type="RefSeq" id="WP_099082034.1">
    <property type="nucleotide sequence ID" value="NZ_AWQQ01000015.1"/>
</dbReference>
<organism evidence="2 3">
    <name type="scientific">Desulforamulus profundi</name>
    <dbReference type="NCBI Taxonomy" id="1383067"/>
    <lineage>
        <taxon>Bacteria</taxon>
        <taxon>Bacillati</taxon>
        <taxon>Bacillota</taxon>
        <taxon>Clostridia</taxon>
        <taxon>Eubacteriales</taxon>
        <taxon>Peptococcaceae</taxon>
        <taxon>Desulforamulus</taxon>
    </lineage>
</organism>
<evidence type="ECO:0000313" key="3">
    <source>
        <dbReference type="Proteomes" id="UP000222564"/>
    </source>
</evidence>
<sequence>MTVASQVKQTIASLKGTKATLDAFYHVEQNEESRQLLENSSQQISQVIDSLENRVKVLEYEEPQYKGF</sequence>
<keyword evidence="1" id="KW-0175">Coiled coil</keyword>
<protein>
    <recommendedName>
        <fullName evidence="4">DUF1657 domain-containing protein</fullName>
    </recommendedName>
</protein>
<reference evidence="2 3" key="1">
    <citation type="submission" date="2013-09" db="EMBL/GenBank/DDBJ databases">
        <title>Biodegradation of hydrocarbons in the deep terrestrial subsurface : characterization of a microbial consortium composed of two Desulfotomaculum species originating from a deep geological formation.</title>
        <authorList>
            <person name="Aullo T."/>
            <person name="Berlendis S."/>
            <person name="Lascourreges J.-F."/>
            <person name="Dessort D."/>
            <person name="Saint-Laurent S."/>
            <person name="Schraauwers B."/>
            <person name="Mas J."/>
            <person name="Magot M."/>
            <person name="Ranchou-Peyruse A."/>
        </authorList>
    </citation>
    <scope>NUCLEOTIDE SEQUENCE [LARGE SCALE GENOMIC DNA]</scope>
    <source>
        <strain evidence="2 3">Bs107</strain>
    </source>
</reference>
<name>A0A2C6MHG9_9FIRM</name>
<evidence type="ECO:0000256" key="1">
    <source>
        <dbReference type="SAM" id="Coils"/>
    </source>
</evidence>
<dbReference type="AlphaFoldDB" id="A0A2C6MHG9"/>
<gene>
    <name evidence="2" type="ORF">P378_01760</name>
</gene>
<dbReference type="Pfam" id="PF07870">
    <property type="entry name" value="DUF1657"/>
    <property type="match status" value="1"/>
</dbReference>
<dbReference type="OrthoDB" id="1684731at2"/>
<dbReference type="Proteomes" id="UP000222564">
    <property type="component" value="Unassembled WGS sequence"/>
</dbReference>
<dbReference type="InterPro" id="IPR012452">
    <property type="entry name" value="DUF1657"/>
</dbReference>
<evidence type="ECO:0008006" key="4">
    <source>
        <dbReference type="Google" id="ProtNLM"/>
    </source>
</evidence>
<proteinExistence type="predicted"/>
<comment type="caution">
    <text evidence="2">The sequence shown here is derived from an EMBL/GenBank/DDBJ whole genome shotgun (WGS) entry which is preliminary data.</text>
</comment>
<dbReference type="EMBL" id="AWQQ01000015">
    <property type="protein sequence ID" value="PHJ39718.1"/>
    <property type="molecule type" value="Genomic_DNA"/>
</dbReference>
<evidence type="ECO:0000313" key="2">
    <source>
        <dbReference type="EMBL" id="PHJ39718.1"/>
    </source>
</evidence>
<accession>A0A2C6MHG9</accession>
<keyword evidence="3" id="KW-1185">Reference proteome</keyword>
<feature type="coiled-coil region" evidence="1">
    <location>
        <begin position="34"/>
        <end position="61"/>
    </location>
</feature>